<feature type="transmembrane region" description="Helical" evidence="10">
    <location>
        <begin position="33"/>
        <end position="58"/>
    </location>
</feature>
<dbReference type="PANTHER" id="PTHR24248">
    <property type="entry name" value="ADRENERGIC RECEPTOR-RELATED G-PROTEIN COUPLED RECEPTOR"/>
    <property type="match status" value="1"/>
</dbReference>
<evidence type="ECO:0000313" key="13">
    <source>
        <dbReference type="Proteomes" id="UP001460270"/>
    </source>
</evidence>
<organism evidence="12 13">
    <name type="scientific">Mugilogobius chulae</name>
    <name type="common">yellowstripe goby</name>
    <dbReference type="NCBI Taxonomy" id="88201"/>
    <lineage>
        <taxon>Eukaryota</taxon>
        <taxon>Metazoa</taxon>
        <taxon>Chordata</taxon>
        <taxon>Craniata</taxon>
        <taxon>Vertebrata</taxon>
        <taxon>Euteleostomi</taxon>
        <taxon>Actinopterygii</taxon>
        <taxon>Neopterygii</taxon>
        <taxon>Teleostei</taxon>
        <taxon>Neoteleostei</taxon>
        <taxon>Acanthomorphata</taxon>
        <taxon>Gobiaria</taxon>
        <taxon>Gobiiformes</taxon>
        <taxon>Gobioidei</taxon>
        <taxon>Gobiidae</taxon>
        <taxon>Gobionellinae</taxon>
        <taxon>Mugilogobius</taxon>
    </lineage>
</organism>
<dbReference type="GO" id="GO:0004930">
    <property type="term" value="F:G protein-coupled receptor activity"/>
    <property type="evidence" value="ECO:0007669"/>
    <property type="project" value="UniProtKB-KW"/>
</dbReference>
<dbReference type="PROSITE" id="PS50262">
    <property type="entry name" value="G_PROTEIN_RECEP_F1_2"/>
    <property type="match status" value="1"/>
</dbReference>
<keyword evidence="8 9" id="KW-0807">Transducer</keyword>
<dbReference type="EMBL" id="JBBPFD010000004">
    <property type="protein sequence ID" value="KAK7929662.1"/>
    <property type="molecule type" value="Genomic_DNA"/>
</dbReference>
<evidence type="ECO:0000256" key="1">
    <source>
        <dbReference type="ARBA" id="ARBA00004651"/>
    </source>
</evidence>
<dbReference type="InterPro" id="IPR000276">
    <property type="entry name" value="GPCR_Rhodpsn"/>
</dbReference>
<dbReference type="GO" id="GO:0071880">
    <property type="term" value="P:adenylate cyclase-activating adrenergic receptor signaling pathway"/>
    <property type="evidence" value="ECO:0007669"/>
    <property type="project" value="TreeGrafter"/>
</dbReference>
<feature type="transmembrane region" description="Helical" evidence="10">
    <location>
        <begin position="149"/>
        <end position="170"/>
    </location>
</feature>
<evidence type="ECO:0000256" key="4">
    <source>
        <dbReference type="ARBA" id="ARBA00022989"/>
    </source>
</evidence>
<feature type="domain" description="G-protein coupled receptors family 1 profile" evidence="11">
    <location>
        <begin position="49"/>
        <end position="248"/>
    </location>
</feature>
<evidence type="ECO:0000259" key="11">
    <source>
        <dbReference type="PROSITE" id="PS50262"/>
    </source>
</evidence>
<comment type="subcellular location">
    <subcellularLocation>
        <location evidence="1">Cell membrane</location>
        <topology evidence="1">Multi-pass membrane protein</topology>
    </subcellularLocation>
</comment>
<dbReference type="GO" id="GO:0005886">
    <property type="term" value="C:plasma membrane"/>
    <property type="evidence" value="ECO:0007669"/>
    <property type="project" value="UniProtKB-SubCell"/>
</dbReference>
<keyword evidence="13" id="KW-1185">Reference proteome</keyword>
<dbReference type="PRINTS" id="PR00237">
    <property type="entry name" value="GPCRRHODOPSN"/>
</dbReference>
<evidence type="ECO:0000256" key="9">
    <source>
        <dbReference type="RuleBase" id="RU000688"/>
    </source>
</evidence>
<comment type="caution">
    <text evidence="12">The sequence shown here is derived from an EMBL/GenBank/DDBJ whole genome shotgun (WGS) entry which is preliminary data.</text>
</comment>
<dbReference type="Pfam" id="PF00001">
    <property type="entry name" value="7tm_1"/>
    <property type="match status" value="1"/>
</dbReference>
<dbReference type="Proteomes" id="UP001460270">
    <property type="component" value="Unassembled WGS sequence"/>
</dbReference>
<dbReference type="Gene3D" id="1.20.1070.10">
    <property type="entry name" value="Rhodopsin 7-helix transmembrane proteins"/>
    <property type="match status" value="1"/>
</dbReference>
<dbReference type="AlphaFoldDB" id="A0AAW0PIR6"/>
<dbReference type="InterPro" id="IPR017452">
    <property type="entry name" value="GPCR_Rhodpsn_7TM"/>
</dbReference>
<sequence>MTNHTSDVPGSMNSSNLVEYDSCSTLQNRASQIFLYTFLSLVIICTVVGNSLVVSSIAYFKRLQSPTNSFVMSLAVADCLVGLVVMPYSMVRTIEGCWIFGPLFCQIHSSLDVMLCSASIFHLSCIAFDRYYAVCNPLCYSLKMSNNRVFFLIILCWVLPLLISFGPVMLELHVASSDVPIPKDSCVFMVNQVYAVVASVASFYLPMLTMLLAYWKIYKVAKRQAGKSVQWRVKWEKIRARNKDIETQ</sequence>
<evidence type="ECO:0000256" key="10">
    <source>
        <dbReference type="SAM" id="Phobius"/>
    </source>
</evidence>
<evidence type="ECO:0000256" key="5">
    <source>
        <dbReference type="ARBA" id="ARBA00023040"/>
    </source>
</evidence>
<dbReference type="SUPFAM" id="SSF81321">
    <property type="entry name" value="Family A G protein-coupled receptor-like"/>
    <property type="match status" value="1"/>
</dbReference>
<proteinExistence type="inferred from homology"/>
<feature type="transmembrane region" description="Helical" evidence="10">
    <location>
        <begin position="110"/>
        <end position="128"/>
    </location>
</feature>
<protein>
    <recommendedName>
        <fullName evidence="11">G-protein coupled receptors family 1 profile domain-containing protein</fullName>
    </recommendedName>
</protein>
<feature type="transmembrane region" description="Helical" evidence="10">
    <location>
        <begin position="70"/>
        <end position="90"/>
    </location>
</feature>
<keyword evidence="2" id="KW-1003">Cell membrane</keyword>
<keyword evidence="4 10" id="KW-1133">Transmembrane helix</keyword>
<feature type="transmembrane region" description="Helical" evidence="10">
    <location>
        <begin position="193"/>
        <end position="215"/>
    </location>
</feature>
<keyword evidence="5 9" id="KW-0297">G-protein coupled receptor</keyword>
<dbReference type="PANTHER" id="PTHR24248:SF66">
    <property type="entry name" value="OCTOPAMINE RECEPTOR BETA-3R"/>
    <property type="match status" value="1"/>
</dbReference>
<comment type="similarity">
    <text evidence="9">Belongs to the G-protein coupled receptor 1 family.</text>
</comment>
<dbReference type="PROSITE" id="PS00237">
    <property type="entry name" value="G_PROTEIN_RECEP_F1_1"/>
    <property type="match status" value="1"/>
</dbReference>
<evidence type="ECO:0000256" key="6">
    <source>
        <dbReference type="ARBA" id="ARBA00023136"/>
    </source>
</evidence>
<keyword evidence="3 9" id="KW-0812">Transmembrane</keyword>
<evidence type="ECO:0000256" key="7">
    <source>
        <dbReference type="ARBA" id="ARBA00023170"/>
    </source>
</evidence>
<keyword evidence="7 9" id="KW-0675">Receptor</keyword>
<evidence type="ECO:0000256" key="3">
    <source>
        <dbReference type="ARBA" id="ARBA00022692"/>
    </source>
</evidence>
<evidence type="ECO:0000256" key="2">
    <source>
        <dbReference type="ARBA" id="ARBA00022475"/>
    </source>
</evidence>
<name>A0AAW0PIR6_9GOBI</name>
<keyword evidence="6 10" id="KW-0472">Membrane</keyword>
<evidence type="ECO:0000313" key="12">
    <source>
        <dbReference type="EMBL" id="KAK7929662.1"/>
    </source>
</evidence>
<accession>A0AAW0PIR6</accession>
<gene>
    <name evidence="12" type="ORF">WMY93_006057</name>
</gene>
<reference evidence="13" key="1">
    <citation type="submission" date="2024-04" db="EMBL/GenBank/DDBJ databases">
        <title>Salinicola lusitanus LLJ914,a marine bacterium isolated from the Okinawa Trough.</title>
        <authorList>
            <person name="Li J."/>
        </authorList>
    </citation>
    <scope>NUCLEOTIDE SEQUENCE [LARGE SCALE GENOMIC DNA]</scope>
</reference>
<evidence type="ECO:0000256" key="8">
    <source>
        <dbReference type="ARBA" id="ARBA00023224"/>
    </source>
</evidence>
<dbReference type="GO" id="GO:0043410">
    <property type="term" value="P:positive regulation of MAPK cascade"/>
    <property type="evidence" value="ECO:0007669"/>
    <property type="project" value="TreeGrafter"/>
</dbReference>